<dbReference type="OrthoDB" id="3061630at2759"/>
<sequence>MKSDEEDQCPETVDNYDPEDIWLEHADNAYRLYRKLWTEFYDWEADDCQQTISGLKRYFPRGPLPFDSPGEYPRQPTEDSEWYILEDWNPHTGMLFEATVHSDPIISHKSAPHPRYSTCNSISRNVQSSPDFLLTSSFLPFADDPKFDAEKCLRMFDSLAWQTELQDPDSQ</sequence>
<comment type="caution">
    <text evidence="1">The sequence shown here is derived from an EMBL/GenBank/DDBJ whole genome shotgun (WGS) entry which is preliminary data.</text>
</comment>
<organism evidence="1 2">
    <name type="scientific">Agrocybe chaxingu</name>
    <dbReference type="NCBI Taxonomy" id="84603"/>
    <lineage>
        <taxon>Eukaryota</taxon>
        <taxon>Fungi</taxon>
        <taxon>Dikarya</taxon>
        <taxon>Basidiomycota</taxon>
        <taxon>Agaricomycotina</taxon>
        <taxon>Agaricomycetes</taxon>
        <taxon>Agaricomycetidae</taxon>
        <taxon>Agaricales</taxon>
        <taxon>Agaricineae</taxon>
        <taxon>Strophariaceae</taxon>
        <taxon>Agrocybe</taxon>
    </lineage>
</organism>
<evidence type="ECO:0000313" key="1">
    <source>
        <dbReference type="EMBL" id="KAJ3505747.1"/>
    </source>
</evidence>
<dbReference type="AlphaFoldDB" id="A0A9W8K3Z1"/>
<evidence type="ECO:0000313" key="2">
    <source>
        <dbReference type="Proteomes" id="UP001148786"/>
    </source>
</evidence>
<dbReference type="EMBL" id="JANKHO010000848">
    <property type="protein sequence ID" value="KAJ3505747.1"/>
    <property type="molecule type" value="Genomic_DNA"/>
</dbReference>
<keyword evidence="2" id="KW-1185">Reference proteome</keyword>
<protein>
    <submittedName>
        <fullName evidence="1">Uncharacterized protein</fullName>
    </submittedName>
</protein>
<proteinExistence type="predicted"/>
<dbReference type="Proteomes" id="UP001148786">
    <property type="component" value="Unassembled WGS sequence"/>
</dbReference>
<accession>A0A9W8K3Z1</accession>
<name>A0A9W8K3Z1_9AGAR</name>
<reference evidence="1" key="1">
    <citation type="submission" date="2022-07" db="EMBL/GenBank/DDBJ databases">
        <title>Genome Sequence of Agrocybe chaxingu.</title>
        <authorList>
            <person name="Buettner E."/>
        </authorList>
    </citation>
    <scope>NUCLEOTIDE SEQUENCE</scope>
    <source>
        <strain evidence="1">MP-N11</strain>
    </source>
</reference>
<gene>
    <name evidence="1" type="ORF">NLJ89_g7257</name>
</gene>